<proteinExistence type="predicted"/>
<organism evidence="3 4">
    <name type="scientific">Verruconis gallopava</name>
    <dbReference type="NCBI Taxonomy" id="253628"/>
    <lineage>
        <taxon>Eukaryota</taxon>
        <taxon>Fungi</taxon>
        <taxon>Dikarya</taxon>
        <taxon>Ascomycota</taxon>
        <taxon>Pezizomycotina</taxon>
        <taxon>Dothideomycetes</taxon>
        <taxon>Pleosporomycetidae</taxon>
        <taxon>Venturiales</taxon>
        <taxon>Sympoventuriaceae</taxon>
        <taxon>Verruconis</taxon>
    </lineage>
</organism>
<feature type="chain" id="PRO_5002236588" description="ML-like domain-containing protein" evidence="2">
    <location>
        <begin position="19"/>
        <end position="550"/>
    </location>
</feature>
<sequence length="550" mass="60427">MAFVGILGFLQTITIVLISDLDLKTLPARSSVVTTPYSLKWTYTNNSKQPEIDIIDRSTTWLRKPQMYPTVAEYSQPRYIEDGVEDTGISLRAFLPLTAASDRETLHEYIGRTTVVDTRVTCQVPDLLNAMVQASSTLLTLNGTVRATTKTPRLGNFTAVISNVQDSNGQIPYEYNVPVPFSCTAGSDGEGDTITKAAGQWRVSLCQLGETSSVASGGLVSEFRDPARLPKTRQSRTILGIGSEQLGTGYLLLNVTLGGAAKWEAVTGNGATAPAISQHGPWRDLVYSNADLVLSVSLCYSGFDAADLPVQINSKSNRSEPFPTYDRQSGTFKFESRNTWLAEDDELSPMEPYIRRFVNMYTEKVAAIGIGNAPNITTILWQSAECLTLTSQRICPDPMYMWLFQDIVKTGGSVAFALQSLLTLLSSLAYYDQLGQFDKIDQARQTFFATTNTPQDYTGFIAVAAVVIIHTVLITAVLYVFLAQTECSMLGNTWQAVGQLVSTNTVDFFDIATIRKDSQVQQYLRRVGTYRTRVGIGERQTDGHVGLLKS</sequence>
<keyword evidence="1" id="KW-0472">Membrane</keyword>
<dbReference type="VEuPathDB" id="FungiDB:PV09_02076"/>
<keyword evidence="1" id="KW-1133">Transmembrane helix</keyword>
<evidence type="ECO:0000256" key="1">
    <source>
        <dbReference type="SAM" id="Phobius"/>
    </source>
</evidence>
<feature type="transmembrane region" description="Helical" evidence="1">
    <location>
        <begin position="457"/>
        <end position="482"/>
    </location>
</feature>
<feature type="signal peptide" evidence="2">
    <location>
        <begin position="1"/>
        <end position="18"/>
    </location>
</feature>
<accession>A0A0D1XWN8</accession>
<reference evidence="3 4" key="1">
    <citation type="submission" date="2015-01" db="EMBL/GenBank/DDBJ databases">
        <title>The Genome Sequence of Ochroconis gallopava CBS43764.</title>
        <authorList>
            <consortium name="The Broad Institute Genomics Platform"/>
            <person name="Cuomo C."/>
            <person name="de Hoog S."/>
            <person name="Gorbushina A."/>
            <person name="Stielow B."/>
            <person name="Teixiera M."/>
            <person name="Abouelleil A."/>
            <person name="Chapman S.B."/>
            <person name="Priest M."/>
            <person name="Young S.K."/>
            <person name="Wortman J."/>
            <person name="Nusbaum C."/>
            <person name="Birren B."/>
        </authorList>
    </citation>
    <scope>NUCLEOTIDE SEQUENCE [LARGE SCALE GENOMIC DNA]</scope>
    <source>
        <strain evidence="3 4">CBS 43764</strain>
    </source>
</reference>
<name>A0A0D1XWN8_9PEZI</name>
<dbReference type="RefSeq" id="XP_016217080.1">
    <property type="nucleotide sequence ID" value="XM_016355064.1"/>
</dbReference>
<dbReference type="OrthoDB" id="5428040at2759"/>
<dbReference type="HOGENOM" id="CLU_015639_2_1_1"/>
<dbReference type="GeneID" id="27310049"/>
<keyword evidence="4" id="KW-1185">Reference proteome</keyword>
<evidence type="ECO:0000256" key="2">
    <source>
        <dbReference type="SAM" id="SignalP"/>
    </source>
</evidence>
<evidence type="ECO:0000313" key="4">
    <source>
        <dbReference type="Proteomes" id="UP000053259"/>
    </source>
</evidence>
<dbReference type="Proteomes" id="UP000053259">
    <property type="component" value="Unassembled WGS sequence"/>
</dbReference>
<evidence type="ECO:0000313" key="3">
    <source>
        <dbReference type="EMBL" id="KIW07211.1"/>
    </source>
</evidence>
<protein>
    <recommendedName>
        <fullName evidence="5">ML-like domain-containing protein</fullName>
    </recommendedName>
</protein>
<evidence type="ECO:0008006" key="5">
    <source>
        <dbReference type="Google" id="ProtNLM"/>
    </source>
</evidence>
<keyword evidence="1" id="KW-0812">Transmembrane</keyword>
<dbReference type="InParanoid" id="A0A0D1XWN8"/>
<dbReference type="AlphaFoldDB" id="A0A0D1XWN8"/>
<keyword evidence="2" id="KW-0732">Signal</keyword>
<dbReference type="EMBL" id="KN847533">
    <property type="protein sequence ID" value="KIW07211.1"/>
    <property type="molecule type" value="Genomic_DNA"/>
</dbReference>
<gene>
    <name evidence="3" type="ORF">PV09_02076</name>
</gene>